<dbReference type="EMBL" id="CACVKT020003716">
    <property type="protein sequence ID" value="CAC5385464.1"/>
    <property type="molecule type" value="Genomic_DNA"/>
</dbReference>
<feature type="region of interest" description="Disordered" evidence="1">
    <location>
        <begin position="182"/>
        <end position="244"/>
    </location>
</feature>
<dbReference type="AlphaFoldDB" id="A0A6J8BRL6"/>
<reference evidence="2 3" key="1">
    <citation type="submission" date="2020-06" db="EMBL/GenBank/DDBJ databases">
        <authorList>
            <person name="Li R."/>
            <person name="Bekaert M."/>
        </authorList>
    </citation>
    <scope>NUCLEOTIDE SEQUENCE [LARGE SCALE GENOMIC DNA]</scope>
    <source>
        <strain evidence="3">wild</strain>
    </source>
</reference>
<proteinExistence type="predicted"/>
<feature type="compositionally biased region" description="Basic and acidic residues" evidence="1">
    <location>
        <begin position="185"/>
        <end position="220"/>
    </location>
</feature>
<keyword evidence="3" id="KW-1185">Reference proteome</keyword>
<feature type="compositionally biased region" description="Polar residues" evidence="1">
    <location>
        <begin position="224"/>
        <end position="235"/>
    </location>
</feature>
<accession>A0A6J8BRL6</accession>
<evidence type="ECO:0000313" key="2">
    <source>
        <dbReference type="EMBL" id="CAC5385464.1"/>
    </source>
</evidence>
<evidence type="ECO:0000313" key="3">
    <source>
        <dbReference type="Proteomes" id="UP000507470"/>
    </source>
</evidence>
<feature type="region of interest" description="Disordered" evidence="1">
    <location>
        <begin position="58"/>
        <end position="100"/>
    </location>
</feature>
<sequence>MKCFRDAGFPTGTLDVTNHTNATIDDDLDDDIPLIELQKRINFENLDDVTELENTIPTEESYDGDWEKKLLDSDVGNENTTDTENESDEDDEPVPEVTKTDHTYETLLDLFKEAREFALVKDDKSLLFHKQILKRKKLKLKDGRRQHIMPRNMSASHAGEFQGLMKSMEKKKLLDEILSLVEDEEKQKEKQKEKKETEENRGKDIRKRAMENLTPKKGDDDSNDATPSKRNSSGNKVGYLKEKNDAEMIYIKDKNLKLENSNFNWRRKNSN</sequence>
<feature type="compositionally biased region" description="Acidic residues" evidence="1">
    <location>
        <begin position="81"/>
        <end position="94"/>
    </location>
</feature>
<gene>
    <name evidence="2" type="ORF">MCOR_21009</name>
</gene>
<organism evidence="2 3">
    <name type="scientific">Mytilus coruscus</name>
    <name type="common">Sea mussel</name>
    <dbReference type="NCBI Taxonomy" id="42192"/>
    <lineage>
        <taxon>Eukaryota</taxon>
        <taxon>Metazoa</taxon>
        <taxon>Spiralia</taxon>
        <taxon>Lophotrochozoa</taxon>
        <taxon>Mollusca</taxon>
        <taxon>Bivalvia</taxon>
        <taxon>Autobranchia</taxon>
        <taxon>Pteriomorphia</taxon>
        <taxon>Mytilida</taxon>
        <taxon>Mytiloidea</taxon>
        <taxon>Mytilidae</taxon>
        <taxon>Mytilinae</taxon>
        <taxon>Mytilus</taxon>
    </lineage>
</organism>
<name>A0A6J8BRL6_MYTCO</name>
<evidence type="ECO:0000256" key="1">
    <source>
        <dbReference type="SAM" id="MobiDB-lite"/>
    </source>
</evidence>
<dbReference type="Proteomes" id="UP000507470">
    <property type="component" value="Unassembled WGS sequence"/>
</dbReference>
<protein>
    <submittedName>
        <fullName evidence="2">Uncharacterized protein</fullName>
    </submittedName>
</protein>